<dbReference type="Proteomes" id="UP001177140">
    <property type="component" value="Unassembled WGS sequence"/>
</dbReference>
<organism evidence="9 10">
    <name type="scientific">Papaver nudicaule</name>
    <name type="common">Iceland poppy</name>
    <dbReference type="NCBI Taxonomy" id="74823"/>
    <lineage>
        <taxon>Eukaryota</taxon>
        <taxon>Viridiplantae</taxon>
        <taxon>Streptophyta</taxon>
        <taxon>Embryophyta</taxon>
        <taxon>Tracheophyta</taxon>
        <taxon>Spermatophyta</taxon>
        <taxon>Magnoliopsida</taxon>
        <taxon>Ranunculales</taxon>
        <taxon>Papaveraceae</taxon>
        <taxon>Papaveroideae</taxon>
        <taxon>Papaver</taxon>
    </lineage>
</organism>
<evidence type="ECO:0000259" key="7">
    <source>
        <dbReference type="PROSITE" id="PS50016"/>
    </source>
</evidence>
<comment type="caution">
    <text evidence="9">The sequence shown here is derived from an EMBL/GenBank/DDBJ whole genome shotgun (WGS) entry which is preliminary data.</text>
</comment>
<dbReference type="AlphaFoldDB" id="A0AA41VSH8"/>
<dbReference type="PROSITE" id="PS50089">
    <property type="entry name" value="ZF_RING_2"/>
    <property type="match status" value="1"/>
</dbReference>
<accession>A0AA41VSH8</accession>
<sequence length="1231" mass="135206">MEAELDTSGLIEIDDSSFEIMGDMDTTSFENEKCGICMDVVIDRGAIDSCQHWFCFACIDNWATITSLCPLCQKEFQSITCVPVFDTIGSGNADDEFLLGDENWSIQGTHNTLSFPSYYIDENAVICLEGDGCKIRSGSAKIEDDPNLDTSIACDSCDIWYHAFCVGFDTEATSENSWLCPRCVVIDAAHKFDGASDIDHECSDETALSKTLCVSVADAGETAVVVSLVENKQCEVLNDNIVSALNTKDNRIKEQSLSYTTVDSTKLEAESCFNVQPDINPQEALLALSLSLDTPGNLKGDGVPENVEPDCPDGDKTSVDMTSNGLSLQSSLLVDKNDSNAIENHIEDLVQQMPLEESSLPAENLGPNAKESAVGCNALKRKATSPSCGHIDVDEDSEIENREDSVKVDTGVSAKSAKANKKFSKATIKSGVRDSLKGGPQKRPKLLAASESDKVNDVAIEKPAVPDIMSIVRGTVSKTSVRFSNGRDNGAGLRVKKIMRRNVEDESSKQLEELRNQIREAVRNKDTKDLNKYAFDPKLLKAFRAAVGGNKAEPEPSKKLDPSIARVKKSMLQKGKTRESLTKKIYGNVNGRRKRAWDREWEVEFWKHRATNTSGPVKMETLKSVLDLLRKSSESSDVDSEPEDNAKSSILSRLYLADTSVFPRKDDIKPLSVLTEIGNNETSLEDKNSNLTDNNSVGQSLVHNSKDVPAVSGPSVGDKRKIDVSPSLKIEAASKKVMPHDSRMKALSVKEQPGKTDLLKIDKRKWAMEVLARKTAVTERDANQGKQEDNSALKGNYPLLAQLPADMKPVLAQSRHNKVPISIRQAQLYRMTEYLLKLADLPVIRRTAATELAVADAVNIEKDVADRSSSKLVYVNLCSQALRQHAHSSSKVIGPEESNPSSSSPPCPESAEPAPGDSTDPSTDEALKMAGLVSDSPNDSPYRVTEEEPDSVFDMDSHPDLDIYGDFEYDLGDEDLIGASALNVSKPQREEVDMKMRVVFSTLDTKKIDDSPNSKDQKRPVTDKESLENKEKSMESSTLELTTNTSCPPLEQLQGEIDGELSLAEYEELYGPDKEPLEEKFPRVDSMAHNKLINGCEDSVINTISKGSEHQGESCAEKKLVGGSFLAEGSSEGNHPLLGKSVQLKDKKSGKQTEISHSISKKVEAYIKEHIRPLCKSGVITAEQYRWAVSKTTEKVMRYHMKDRNANFLIKEGEKVKKLAEGYVEAAQEKQ</sequence>
<feature type="compositionally biased region" description="Polar residues" evidence="6">
    <location>
        <begin position="689"/>
        <end position="703"/>
    </location>
</feature>
<dbReference type="InterPro" id="IPR011011">
    <property type="entry name" value="Znf_FYVE_PHD"/>
</dbReference>
<feature type="region of interest" description="Disordered" evidence="6">
    <location>
        <begin position="1006"/>
        <end position="1052"/>
    </location>
</feature>
<feature type="region of interest" description="Disordered" evidence="6">
    <location>
        <begin position="683"/>
        <end position="721"/>
    </location>
</feature>
<evidence type="ECO:0000256" key="3">
    <source>
        <dbReference type="ARBA" id="ARBA00022833"/>
    </source>
</evidence>
<evidence type="ECO:0000256" key="6">
    <source>
        <dbReference type="SAM" id="MobiDB-lite"/>
    </source>
</evidence>
<name>A0AA41VSH8_PAPNU</name>
<dbReference type="SUPFAM" id="SSF57850">
    <property type="entry name" value="RING/U-box"/>
    <property type="match status" value="1"/>
</dbReference>
<dbReference type="EMBL" id="JAJJMA010283433">
    <property type="protein sequence ID" value="MCL7046607.1"/>
    <property type="molecule type" value="Genomic_DNA"/>
</dbReference>
<reference evidence="9" key="1">
    <citation type="submission" date="2022-03" db="EMBL/GenBank/DDBJ databases">
        <title>A functionally conserved STORR gene fusion in Papaver species that diverged 16.8 million years ago.</title>
        <authorList>
            <person name="Catania T."/>
        </authorList>
    </citation>
    <scope>NUCLEOTIDE SEQUENCE</scope>
    <source>
        <strain evidence="9">S-191538</strain>
    </source>
</reference>
<feature type="region of interest" description="Disordered" evidence="6">
    <location>
        <begin position="888"/>
        <end position="957"/>
    </location>
</feature>
<dbReference type="Gene3D" id="3.30.40.10">
    <property type="entry name" value="Zinc/RING finger domain, C3HC4 (zinc finger)"/>
    <property type="match status" value="2"/>
</dbReference>
<dbReference type="SMART" id="SM00184">
    <property type="entry name" value="RING"/>
    <property type="match status" value="2"/>
</dbReference>
<dbReference type="SUPFAM" id="SSF57903">
    <property type="entry name" value="FYVE/PHD zinc finger"/>
    <property type="match status" value="1"/>
</dbReference>
<evidence type="ECO:0000313" key="9">
    <source>
        <dbReference type="EMBL" id="MCL7046607.1"/>
    </source>
</evidence>
<dbReference type="InterPro" id="IPR001841">
    <property type="entry name" value="Znf_RING"/>
</dbReference>
<evidence type="ECO:0000259" key="8">
    <source>
        <dbReference type="PROSITE" id="PS50089"/>
    </source>
</evidence>
<feature type="domain" description="RING-type" evidence="8">
    <location>
        <begin position="34"/>
        <end position="73"/>
    </location>
</feature>
<dbReference type="PROSITE" id="PS50016">
    <property type="entry name" value="ZF_PHD_2"/>
    <property type="match status" value="1"/>
</dbReference>
<evidence type="ECO:0000256" key="2">
    <source>
        <dbReference type="ARBA" id="ARBA00022771"/>
    </source>
</evidence>
<keyword evidence="1" id="KW-0479">Metal-binding</keyword>
<keyword evidence="2 4" id="KW-0863">Zinc-finger</keyword>
<dbReference type="PANTHER" id="PTHR15315">
    <property type="entry name" value="RING FINGER PROTEIN 41, 151"/>
    <property type="match status" value="1"/>
</dbReference>
<proteinExistence type="predicted"/>
<dbReference type="Pfam" id="PF00628">
    <property type="entry name" value="PHD"/>
    <property type="match status" value="1"/>
</dbReference>
<feature type="domain" description="PHD-type" evidence="7">
    <location>
        <begin position="66"/>
        <end position="186"/>
    </location>
</feature>
<feature type="coiled-coil region" evidence="5">
    <location>
        <begin position="500"/>
        <end position="531"/>
    </location>
</feature>
<dbReference type="Pfam" id="PF13639">
    <property type="entry name" value="zf-RING_2"/>
    <property type="match status" value="1"/>
</dbReference>
<dbReference type="InterPro" id="IPR001965">
    <property type="entry name" value="Znf_PHD"/>
</dbReference>
<protein>
    <submittedName>
        <fullName evidence="9">Uncharacterized protein</fullName>
    </submittedName>
</protein>
<feature type="compositionally biased region" description="Basic and acidic residues" evidence="6">
    <location>
        <begin position="1006"/>
        <end position="1034"/>
    </location>
</feature>
<keyword evidence="5" id="KW-0175">Coiled coil</keyword>
<dbReference type="InterPro" id="IPR013083">
    <property type="entry name" value="Znf_RING/FYVE/PHD"/>
</dbReference>
<dbReference type="GO" id="GO:0061630">
    <property type="term" value="F:ubiquitin protein ligase activity"/>
    <property type="evidence" value="ECO:0007669"/>
    <property type="project" value="TreeGrafter"/>
</dbReference>
<dbReference type="GO" id="GO:0008270">
    <property type="term" value="F:zinc ion binding"/>
    <property type="evidence" value="ECO:0007669"/>
    <property type="project" value="UniProtKB-KW"/>
</dbReference>
<keyword evidence="3" id="KW-0862">Zinc</keyword>
<evidence type="ECO:0000256" key="5">
    <source>
        <dbReference type="SAM" id="Coils"/>
    </source>
</evidence>
<dbReference type="SMART" id="SM00249">
    <property type="entry name" value="PHD"/>
    <property type="match status" value="1"/>
</dbReference>
<dbReference type="InterPro" id="IPR019787">
    <property type="entry name" value="Znf_PHD-finger"/>
</dbReference>
<dbReference type="PROSITE" id="PS00518">
    <property type="entry name" value="ZF_RING_1"/>
    <property type="match status" value="1"/>
</dbReference>
<dbReference type="InterPro" id="IPR017907">
    <property type="entry name" value="Znf_RING_CS"/>
</dbReference>
<gene>
    <name evidence="9" type="ORF">MKW94_010138</name>
</gene>
<feature type="compositionally biased region" description="Low complexity" evidence="6">
    <location>
        <begin position="1035"/>
        <end position="1046"/>
    </location>
</feature>
<evidence type="ECO:0000256" key="1">
    <source>
        <dbReference type="ARBA" id="ARBA00022723"/>
    </source>
</evidence>
<keyword evidence="10" id="KW-1185">Reference proteome</keyword>
<dbReference type="PANTHER" id="PTHR15315:SF26">
    <property type="entry name" value="E3 UBIQUITIN-PROTEIN LIGASE NRDP1"/>
    <property type="match status" value="1"/>
</dbReference>
<evidence type="ECO:0000256" key="4">
    <source>
        <dbReference type="PROSITE-ProRule" id="PRU00175"/>
    </source>
</evidence>
<dbReference type="GO" id="GO:0016567">
    <property type="term" value="P:protein ubiquitination"/>
    <property type="evidence" value="ECO:0007669"/>
    <property type="project" value="TreeGrafter"/>
</dbReference>
<evidence type="ECO:0000313" key="10">
    <source>
        <dbReference type="Proteomes" id="UP001177140"/>
    </source>
</evidence>